<dbReference type="Gene3D" id="3.40.190.170">
    <property type="entry name" value="Bacterial extracellular solute-binding protein, family 7"/>
    <property type="match status" value="1"/>
</dbReference>
<dbReference type="InterPro" id="IPR038404">
    <property type="entry name" value="TRAP_DctP_sf"/>
</dbReference>
<gene>
    <name evidence="3" type="ORF">J2S73_003753</name>
</gene>
<dbReference type="NCBIfam" id="NF037995">
    <property type="entry name" value="TRAP_S1"/>
    <property type="match status" value="1"/>
</dbReference>
<dbReference type="GO" id="GO:0055085">
    <property type="term" value="P:transmembrane transport"/>
    <property type="evidence" value="ECO:0007669"/>
    <property type="project" value="InterPro"/>
</dbReference>
<dbReference type="EMBL" id="JAUSUL010000004">
    <property type="protein sequence ID" value="MDQ0317276.1"/>
    <property type="molecule type" value="Genomic_DNA"/>
</dbReference>
<accession>A0AAE4ATH1</accession>
<evidence type="ECO:0000256" key="1">
    <source>
        <dbReference type="ARBA" id="ARBA00022729"/>
    </source>
</evidence>
<dbReference type="PANTHER" id="PTHR33376">
    <property type="match status" value="1"/>
</dbReference>
<feature type="chain" id="PRO_5041941621" evidence="2">
    <location>
        <begin position="21"/>
        <end position="373"/>
    </location>
</feature>
<comment type="caution">
    <text evidence="3">The sequence shown here is derived from an EMBL/GenBank/DDBJ whole genome shotgun (WGS) entry which is preliminary data.</text>
</comment>
<dbReference type="Proteomes" id="UP001229244">
    <property type="component" value="Unassembled WGS sequence"/>
</dbReference>
<dbReference type="InterPro" id="IPR018389">
    <property type="entry name" value="DctP_fam"/>
</dbReference>
<organism evidence="3 4">
    <name type="scientific">Amorphus orientalis</name>
    <dbReference type="NCBI Taxonomy" id="649198"/>
    <lineage>
        <taxon>Bacteria</taxon>
        <taxon>Pseudomonadati</taxon>
        <taxon>Pseudomonadota</taxon>
        <taxon>Alphaproteobacteria</taxon>
        <taxon>Hyphomicrobiales</taxon>
        <taxon>Amorphaceae</taxon>
        <taxon>Amorphus</taxon>
    </lineage>
</organism>
<dbReference type="AlphaFoldDB" id="A0AAE4ATH1"/>
<proteinExistence type="predicted"/>
<keyword evidence="4" id="KW-1185">Reference proteome</keyword>
<dbReference type="RefSeq" id="WP_306887178.1">
    <property type="nucleotide sequence ID" value="NZ_JAUSUL010000004.1"/>
</dbReference>
<evidence type="ECO:0000256" key="2">
    <source>
        <dbReference type="SAM" id="SignalP"/>
    </source>
</evidence>
<keyword evidence="1 2" id="KW-0732">Signal</keyword>
<name>A0AAE4ATH1_9HYPH</name>
<feature type="signal peptide" evidence="2">
    <location>
        <begin position="1"/>
        <end position="20"/>
    </location>
</feature>
<dbReference type="CDD" id="cd13666">
    <property type="entry name" value="PBP2_TRAP_DctP_like_1"/>
    <property type="match status" value="1"/>
</dbReference>
<protein>
    <submittedName>
        <fullName evidence="3">TRAP-type C4-dicarboxylate transport system substrate-binding protein</fullName>
    </submittedName>
</protein>
<evidence type="ECO:0000313" key="3">
    <source>
        <dbReference type="EMBL" id="MDQ0317276.1"/>
    </source>
</evidence>
<reference evidence="3" key="1">
    <citation type="submission" date="2023-07" db="EMBL/GenBank/DDBJ databases">
        <title>Genomic Encyclopedia of Type Strains, Phase IV (KMG-IV): sequencing the most valuable type-strain genomes for metagenomic binning, comparative biology and taxonomic classification.</title>
        <authorList>
            <person name="Goeker M."/>
        </authorList>
    </citation>
    <scope>NUCLEOTIDE SEQUENCE</scope>
    <source>
        <strain evidence="3">DSM 21202</strain>
    </source>
</reference>
<dbReference type="PANTHER" id="PTHR33376:SF15">
    <property type="entry name" value="BLL6794 PROTEIN"/>
    <property type="match status" value="1"/>
</dbReference>
<evidence type="ECO:0000313" key="4">
    <source>
        <dbReference type="Proteomes" id="UP001229244"/>
    </source>
</evidence>
<sequence length="373" mass="40279">MNKFVVAVTAAVGLATAVTAADARELRVAPGAPPAHPSNSHLYQKLVEYLPEESDGALTARLLGPEVASLGQMKDAIQSQLVEVGNLLPLYFPADLPNMALAGELALSGRSPQAMAAAMTEYMVTCDTCQTELKDFGMVYLGSGSSDVYTLLTKEPIETADDLQGVRLRSGGAPFSRWAENFGAVPVNVSVLDTFESLSQGTIDGTMASVADLLSFRLIDLVDNVAVMEIGTYHATSDFTVGEAAWQSLSVDERAALARAANRANVDFTYRWGYEMPKEAIQAAKDAGIEFVEPSQELIEASNAFAEKDVQNAIERSRDQFGLSDAEERVNRFLELVDKWTAIVEETGTDPAKLAEKTQSEIWDKVDYASYGL</sequence>
<dbReference type="Pfam" id="PF03480">
    <property type="entry name" value="DctP"/>
    <property type="match status" value="1"/>
</dbReference>